<evidence type="ECO:0000313" key="2">
    <source>
        <dbReference type="Proteomes" id="UP000663859"/>
    </source>
</evidence>
<reference evidence="1" key="1">
    <citation type="submission" date="2021-02" db="EMBL/GenBank/DDBJ databases">
        <authorList>
            <person name="Cremers G."/>
            <person name="Picone N."/>
        </authorList>
    </citation>
    <scope>NUCLEOTIDE SEQUENCE</scope>
    <source>
        <strain evidence="1">PQ17</strain>
    </source>
</reference>
<organism evidence="1 2">
    <name type="scientific">Candidatus Methylacidithermus pantelleriae</name>
    <dbReference type="NCBI Taxonomy" id="2744239"/>
    <lineage>
        <taxon>Bacteria</taxon>
        <taxon>Pseudomonadati</taxon>
        <taxon>Verrucomicrobiota</taxon>
        <taxon>Methylacidiphilae</taxon>
        <taxon>Methylacidiphilales</taxon>
        <taxon>Methylacidiphilaceae</taxon>
        <taxon>Candidatus Methylacidithermus</taxon>
    </lineage>
</organism>
<accession>A0A8J2BK05</accession>
<gene>
    <name evidence="1" type="ORF">MPNT_40177</name>
</gene>
<evidence type="ECO:0000313" key="1">
    <source>
        <dbReference type="EMBL" id="CAF0701185.1"/>
    </source>
</evidence>
<keyword evidence="2" id="KW-1185">Reference proteome</keyword>
<protein>
    <submittedName>
        <fullName evidence="1">Uncharacterized protein</fullName>
    </submittedName>
</protein>
<proteinExistence type="predicted"/>
<sequence length="83" mass="8754">MGLFGEEGLASGADKPLLCARVEGHDRRELLLPSYGIHRREPIGFVVTAAGRMGAPEPIPRLGKRELRLGTGGDPLGPLLLAG</sequence>
<dbReference type="Proteomes" id="UP000663859">
    <property type="component" value="Unassembled WGS sequence"/>
</dbReference>
<dbReference type="AlphaFoldDB" id="A0A8J2BK05"/>
<name>A0A8J2BK05_9BACT</name>
<comment type="caution">
    <text evidence="1">The sequence shown here is derived from an EMBL/GenBank/DDBJ whole genome shotgun (WGS) entry which is preliminary data.</text>
</comment>
<dbReference type="EMBL" id="CAJNOB010000034">
    <property type="protein sequence ID" value="CAF0701185.1"/>
    <property type="molecule type" value="Genomic_DNA"/>
</dbReference>